<organism evidence="1 2">
    <name type="scientific">Coregonus suidteri</name>
    <dbReference type="NCBI Taxonomy" id="861788"/>
    <lineage>
        <taxon>Eukaryota</taxon>
        <taxon>Metazoa</taxon>
        <taxon>Chordata</taxon>
        <taxon>Craniata</taxon>
        <taxon>Vertebrata</taxon>
        <taxon>Euteleostomi</taxon>
        <taxon>Actinopterygii</taxon>
        <taxon>Neopterygii</taxon>
        <taxon>Teleostei</taxon>
        <taxon>Protacanthopterygii</taxon>
        <taxon>Salmoniformes</taxon>
        <taxon>Salmonidae</taxon>
        <taxon>Coregoninae</taxon>
        <taxon>Coregonus</taxon>
    </lineage>
</organism>
<accession>A0AAN8QNW8</accession>
<sequence>MMVQKFRAPKMALILRDMASPMAYCGQRGQKDKAMAIAEGPIGLQPLLPIDTPADLTGRIG</sequence>
<comment type="caution">
    <text evidence="1">The sequence shown here is derived from an EMBL/GenBank/DDBJ whole genome shotgun (WGS) entry which is preliminary data.</text>
</comment>
<proteinExistence type="predicted"/>
<keyword evidence="2" id="KW-1185">Reference proteome</keyword>
<protein>
    <submittedName>
        <fullName evidence="1">Uncharacterized protein</fullName>
    </submittedName>
</protein>
<evidence type="ECO:0000313" key="2">
    <source>
        <dbReference type="Proteomes" id="UP001356427"/>
    </source>
</evidence>
<reference evidence="1 2" key="1">
    <citation type="submission" date="2021-04" db="EMBL/GenBank/DDBJ databases">
        <authorList>
            <person name="De Guttry C."/>
            <person name="Zahm M."/>
            <person name="Klopp C."/>
            <person name="Cabau C."/>
            <person name="Louis A."/>
            <person name="Berthelot C."/>
            <person name="Parey E."/>
            <person name="Roest Crollius H."/>
            <person name="Montfort J."/>
            <person name="Robinson-Rechavi M."/>
            <person name="Bucao C."/>
            <person name="Bouchez O."/>
            <person name="Gislard M."/>
            <person name="Lluch J."/>
            <person name="Milhes M."/>
            <person name="Lampietro C."/>
            <person name="Lopez Roques C."/>
            <person name="Donnadieu C."/>
            <person name="Braasch I."/>
            <person name="Desvignes T."/>
            <person name="Postlethwait J."/>
            <person name="Bobe J."/>
            <person name="Wedekind C."/>
            <person name="Guiguen Y."/>
        </authorList>
    </citation>
    <scope>NUCLEOTIDE SEQUENCE [LARGE SCALE GENOMIC DNA]</scope>
    <source>
        <strain evidence="1">Cs_M1</strain>
        <tissue evidence="1">Blood</tissue>
    </source>
</reference>
<dbReference type="Proteomes" id="UP001356427">
    <property type="component" value="Unassembled WGS sequence"/>
</dbReference>
<name>A0AAN8QNW8_9TELE</name>
<gene>
    <name evidence="1" type="ORF">J4Q44_G00192490</name>
</gene>
<evidence type="ECO:0000313" key="1">
    <source>
        <dbReference type="EMBL" id="KAK6311194.1"/>
    </source>
</evidence>
<dbReference type="EMBL" id="JAGTTL010000016">
    <property type="protein sequence ID" value="KAK6311194.1"/>
    <property type="molecule type" value="Genomic_DNA"/>
</dbReference>
<dbReference type="AlphaFoldDB" id="A0AAN8QNW8"/>